<evidence type="ECO:0000313" key="2">
    <source>
        <dbReference type="Proteomes" id="UP000474778"/>
    </source>
</evidence>
<dbReference type="EMBL" id="WRPA01000014">
    <property type="protein sequence ID" value="MXR69948.1"/>
    <property type="molecule type" value="Genomic_DNA"/>
</dbReference>
<accession>A0A6L7I3M1</accession>
<dbReference type="RefSeq" id="WP_160797563.1">
    <property type="nucleotide sequence ID" value="NZ_WRPA01000014.1"/>
</dbReference>
<keyword evidence="2" id="KW-1185">Reference proteome</keyword>
<comment type="caution">
    <text evidence="1">The sequence shown here is derived from an EMBL/GenBank/DDBJ whole genome shotgun (WGS) entry which is preliminary data.</text>
</comment>
<organism evidence="1 2">
    <name type="scientific">Shewanella insulae</name>
    <dbReference type="NCBI Taxonomy" id="2681496"/>
    <lineage>
        <taxon>Bacteria</taxon>
        <taxon>Pseudomonadati</taxon>
        <taxon>Pseudomonadota</taxon>
        <taxon>Gammaproteobacteria</taxon>
        <taxon>Alteromonadales</taxon>
        <taxon>Shewanellaceae</taxon>
        <taxon>Shewanella</taxon>
    </lineage>
</organism>
<reference evidence="1 2" key="1">
    <citation type="submission" date="2019-12" db="EMBL/GenBank/DDBJ databases">
        <title>Shewanella insulae sp. nov., isolated from a tidal flat.</title>
        <authorList>
            <person name="Yoon J.-H."/>
        </authorList>
    </citation>
    <scope>NUCLEOTIDE SEQUENCE [LARGE SCALE GENOMIC DNA]</scope>
    <source>
        <strain evidence="1 2">JBTF-M18</strain>
    </source>
</reference>
<dbReference type="Proteomes" id="UP000474778">
    <property type="component" value="Unassembled WGS sequence"/>
</dbReference>
<proteinExistence type="predicted"/>
<name>A0A6L7I3M1_9GAMM</name>
<sequence>MAFFSEINAFLSLKDRFWKTPSPVHEISNTAKRFIRLFEAHGVARAQIPHFFGHELSLYQVENEQELLKVLSHQILQDAADLFGVKVEWLEGATDELYELNHFYKAPQAFGVWLDQRLAKAVNRDIDGWLLITHMISDRYDALILMRECVGELSSQPIYRYHFCDLWIYSYWKCRADLAACIAQGWKRHCYIYGRELKVSVFEKLASLMVIPDAEYEGTEILGRHFYPENLATEPDDFVKGISEGEFGKSAAVARWLEWHERGLMPAGFGDCGSKFQSYMESIS</sequence>
<gene>
    <name evidence="1" type="ORF">GNT65_14895</name>
</gene>
<evidence type="ECO:0000313" key="1">
    <source>
        <dbReference type="EMBL" id="MXR69948.1"/>
    </source>
</evidence>
<protein>
    <submittedName>
        <fullName evidence="1">Uncharacterized protein</fullName>
    </submittedName>
</protein>
<dbReference type="AlphaFoldDB" id="A0A6L7I3M1"/>